<dbReference type="InterPro" id="IPR008258">
    <property type="entry name" value="Transglycosylase_SLT_dom_1"/>
</dbReference>
<dbReference type="GO" id="GO:0016020">
    <property type="term" value="C:membrane"/>
    <property type="evidence" value="ECO:0007669"/>
    <property type="project" value="InterPro"/>
</dbReference>
<evidence type="ECO:0000313" key="6">
    <source>
        <dbReference type="EMBL" id="HAE28510.1"/>
    </source>
</evidence>
<comment type="caution">
    <text evidence="6">The sequence shown here is derived from an EMBL/GenBank/DDBJ whole genome shotgun (WGS) entry which is preliminary data.</text>
</comment>
<dbReference type="CDD" id="cd13401">
    <property type="entry name" value="Slt70-like"/>
    <property type="match status" value="1"/>
</dbReference>
<dbReference type="PANTHER" id="PTHR37423">
    <property type="entry name" value="SOLUBLE LYTIC MUREIN TRANSGLYCOSYLASE-RELATED"/>
    <property type="match status" value="1"/>
</dbReference>
<reference evidence="6 7" key="1">
    <citation type="journal article" date="2018" name="Nat. Biotechnol.">
        <title>A standardized bacterial taxonomy based on genome phylogeny substantially revises the tree of life.</title>
        <authorList>
            <person name="Parks D.H."/>
            <person name="Chuvochina M."/>
            <person name="Waite D.W."/>
            <person name="Rinke C."/>
            <person name="Skarshewski A."/>
            <person name="Chaumeil P.A."/>
            <person name="Hugenholtz P."/>
        </authorList>
    </citation>
    <scope>NUCLEOTIDE SEQUENCE [LARGE SCALE GENOMIC DNA]</scope>
    <source>
        <strain evidence="6">UBA8733</strain>
    </source>
</reference>
<dbReference type="Gene3D" id="1.10.530.10">
    <property type="match status" value="1"/>
</dbReference>
<feature type="domain" description="Transglycosylase SLT" evidence="5">
    <location>
        <begin position="533"/>
        <end position="637"/>
    </location>
</feature>
<evidence type="ECO:0000256" key="2">
    <source>
        <dbReference type="ARBA" id="ARBA00009387"/>
    </source>
</evidence>
<dbReference type="GO" id="GO:0000270">
    <property type="term" value="P:peptidoglycan metabolic process"/>
    <property type="evidence" value="ECO:0007669"/>
    <property type="project" value="InterPro"/>
</dbReference>
<dbReference type="AlphaFoldDB" id="A0A3B9H1G8"/>
<dbReference type="Proteomes" id="UP000259610">
    <property type="component" value="Unassembled WGS sequence"/>
</dbReference>
<dbReference type="GO" id="GO:0004553">
    <property type="term" value="F:hydrolase activity, hydrolyzing O-glycosyl compounds"/>
    <property type="evidence" value="ECO:0007669"/>
    <property type="project" value="InterPro"/>
</dbReference>
<dbReference type="InterPro" id="IPR023346">
    <property type="entry name" value="Lysozyme-like_dom_sf"/>
</dbReference>
<dbReference type="Gene3D" id="1.25.20.10">
    <property type="entry name" value="Bacterial muramidases"/>
    <property type="match status" value="1"/>
</dbReference>
<sequence length="693" mass="77176">MNRLCLPTLWLRNKHPVTTHMIRPFALSLFAAVAVSGAAAAGLPESPSLKPDRPYVSTATDSRNSEILHKALEAAGQYKWSEVARLQGQATDPAVRDLIMWKRASEGVPGMGFDEVNDALTRLHDWPKAGNMRARAEEIIELSTLSANERIAWLRKSGPRTGEGKVALANALREVGMMDDAVEAVRDAWHNNSMDRALERQVLARFGGQLTQADHQARVEFLLWTNQRTAASRLKSLLSSDYRKLVDARIALASRGRNVDALVRAVPDSLKDNPGLLYDRARWRRTHGNQEGAIPLLTQIDGKDVPAAGRSKLWKERSIAMRTDLKDGNWSRAYQLASPHGMTSGGDFAEAEWVSGWIALRLKGEPERALQHFETMADGVSTPISLSRGQYWTGRAEDALGETARAQLAYLDAASHKFTYYGQLAAERVGDRQIFFEPAAKPTEAEVAAFEARPMVKALRLLGETGETQLFRTFAYHLDDLLETEADYIQLSNLASEYHVPDIGVRGAKAGLAKGIVATDAAYPVVSYPLLKEPQVERSLMLALSRQESEMNPNAISYVGARGLMQFMPSTASREARMSGLPYRKSWLTDDPGYNMTLGGQHLDYLLNRFNGSYIMTAAAYNAGPTRPSRWISDYGDPRTGQVDPIDWVEFIPFSETRNYVQRILENTQVYRSRLSGKPEEIKIQEDLERGKE</sequence>
<evidence type="ECO:0000313" key="7">
    <source>
        <dbReference type="Proteomes" id="UP000259610"/>
    </source>
</evidence>
<dbReference type="GO" id="GO:0042597">
    <property type="term" value="C:periplasmic space"/>
    <property type="evidence" value="ECO:0007669"/>
    <property type="project" value="InterPro"/>
</dbReference>
<evidence type="ECO:0000256" key="1">
    <source>
        <dbReference type="ARBA" id="ARBA00007734"/>
    </source>
</evidence>
<comment type="similarity">
    <text evidence="1">Belongs to the transglycosylase Slt family.</text>
</comment>
<evidence type="ECO:0000256" key="3">
    <source>
        <dbReference type="ARBA" id="ARBA00022729"/>
    </source>
</evidence>
<dbReference type="SUPFAM" id="SSF48435">
    <property type="entry name" value="Bacterial muramidases"/>
    <property type="match status" value="1"/>
</dbReference>
<dbReference type="PANTHER" id="PTHR37423:SF2">
    <property type="entry name" value="MEMBRANE-BOUND LYTIC MUREIN TRANSGLYCOSYLASE C"/>
    <property type="match status" value="1"/>
</dbReference>
<dbReference type="InterPro" id="IPR008939">
    <property type="entry name" value="Lytic_TGlycosylase_superhlx_U"/>
</dbReference>
<evidence type="ECO:0000256" key="4">
    <source>
        <dbReference type="SAM" id="SignalP"/>
    </source>
</evidence>
<feature type="signal peptide" evidence="4">
    <location>
        <begin position="1"/>
        <end position="41"/>
    </location>
</feature>
<organism evidence="6 7">
    <name type="scientific">Hyphomonas adhaerens</name>
    <dbReference type="NCBI Taxonomy" id="81029"/>
    <lineage>
        <taxon>Bacteria</taxon>
        <taxon>Pseudomonadati</taxon>
        <taxon>Pseudomonadota</taxon>
        <taxon>Alphaproteobacteria</taxon>
        <taxon>Hyphomonadales</taxon>
        <taxon>Hyphomonadaceae</taxon>
        <taxon>Hyphomonas</taxon>
    </lineage>
</organism>
<keyword evidence="3 4" id="KW-0732">Signal</keyword>
<dbReference type="GO" id="GO:0008933">
    <property type="term" value="F:peptidoglycan lytic transglycosylase activity"/>
    <property type="evidence" value="ECO:0007669"/>
    <property type="project" value="InterPro"/>
</dbReference>
<dbReference type="SUPFAM" id="SSF53955">
    <property type="entry name" value="Lysozyme-like"/>
    <property type="match status" value="1"/>
</dbReference>
<protein>
    <submittedName>
        <fullName evidence="6">Lytic transglycosylase domain-containing protein</fullName>
    </submittedName>
</protein>
<name>A0A3B9H1G8_9PROT</name>
<evidence type="ECO:0000259" key="5">
    <source>
        <dbReference type="Pfam" id="PF01464"/>
    </source>
</evidence>
<accession>A0A3B9H1G8</accession>
<dbReference type="PROSITE" id="PS00922">
    <property type="entry name" value="TRANSGLYCOSYLASE"/>
    <property type="match status" value="1"/>
</dbReference>
<dbReference type="EMBL" id="DMAN01000340">
    <property type="protein sequence ID" value="HAE28510.1"/>
    <property type="molecule type" value="Genomic_DNA"/>
</dbReference>
<gene>
    <name evidence="6" type="ORF">DCG58_15200</name>
</gene>
<dbReference type="Pfam" id="PF01464">
    <property type="entry name" value="SLT"/>
    <property type="match status" value="1"/>
</dbReference>
<feature type="chain" id="PRO_5017707126" evidence="4">
    <location>
        <begin position="42"/>
        <end position="693"/>
    </location>
</feature>
<proteinExistence type="inferred from homology"/>
<comment type="similarity">
    <text evidence="2">Belongs to the virb1 family.</text>
</comment>
<dbReference type="InterPro" id="IPR000189">
    <property type="entry name" value="Transglyc_AS"/>
</dbReference>